<dbReference type="GO" id="GO:0016887">
    <property type="term" value="F:ATP hydrolysis activity"/>
    <property type="evidence" value="ECO:0007669"/>
    <property type="project" value="InterPro"/>
</dbReference>
<dbReference type="SFLD" id="SFLDF00027">
    <property type="entry name" value="p-type_atpase"/>
    <property type="match status" value="1"/>
</dbReference>
<dbReference type="PRINTS" id="PR00120">
    <property type="entry name" value="HATPASE"/>
</dbReference>
<feature type="transmembrane region" description="Helical" evidence="8">
    <location>
        <begin position="260"/>
        <end position="288"/>
    </location>
</feature>
<dbReference type="SUPFAM" id="SSF81653">
    <property type="entry name" value="Calcium ATPase, transduction domain A"/>
    <property type="match status" value="1"/>
</dbReference>
<keyword evidence="5" id="KW-1278">Translocase</keyword>
<reference evidence="10" key="1">
    <citation type="submission" date="2021-03" db="EMBL/GenBank/DDBJ databases">
        <authorList>
            <person name="Jaffe A."/>
        </authorList>
    </citation>
    <scope>NUCLEOTIDE SEQUENCE</scope>
    <source>
        <strain evidence="10">RIFCSPLOWO2_01_FULL_43_13</strain>
    </source>
</reference>
<keyword evidence="6 8" id="KW-1133">Transmembrane helix</keyword>
<evidence type="ECO:0000259" key="9">
    <source>
        <dbReference type="SMART" id="SM00831"/>
    </source>
</evidence>
<dbReference type="InterPro" id="IPR023299">
    <property type="entry name" value="ATPase_P-typ_cyto_dom_N"/>
</dbReference>
<dbReference type="Proteomes" id="UP000680185">
    <property type="component" value="Unassembled WGS sequence"/>
</dbReference>
<gene>
    <name evidence="10" type="ORF">J4478_03535</name>
</gene>
<dbReference type="Gene3D" id="3.40.50.1000">
    <property type="entry name" value="HAD superfamily/HAD-like"/>
    <property type="match status" value="1"/>
</dbReference>
<dbReference type="Pfam" id="PF00689">
    <property type="entry name" value="Cation_ATPase_C"/>
    <property type="match status" value="1"/>
</dbReference>
<feature type="transmembrane region" description="Helical" evidence="8">
    <location>
        <begin position="744"/>
        <end position="764"/>
    </location>
</feature>
<feature type="domain" description="Cation-transporting P-type ATPase N-terminal" evidence="9">
    <location>
        <begin position="2"/>
        <end position="65"/>
    </location>
</feature>
<evidence type="ECO:0000256" key="2">
    <source>
        <dbReference type="ARBA" id="ARBA00022692"/>
    </source>
</evidence>
<name>A0A8T4KWQ8_9ARCH</name>
<dbReference type="PANTHER" id="PTHR42861">
    <property type="entry name" value="CALCIUM-TRANSPORTING ATPASE"/>
    <property type="match status" value="1"/>
</dbReference>
<evidence type="ECO:0000256" key="8">
    <source>
        <dbReference type="SAM" id="Phobius"/>
    </source>
</evidence>
<keyword evidence="2 8" id="KW-0812">Transmembrane</keyword>
<organism evidence="10 11">
    <name type="scientific">Candidatus Iainarchaeum sp</name>
    <dbReference type="NCBI Taxonomy" id="3101447"/>
    <lineage>
        <taxon>Archaea</taxon>
        <taxon>Candidatus Iainarchaeota</taxon>
        <taxon>Candidatus Iainarchaeia</taxon>
        <taxon>Candidatus Iainarchaeales</taxon>
        <taxon>Candidatus Iainarchaeaceae</taxon>
        <taxon>Candidatus Iainarchaeum</taxon>
    </lineage>
</organism>
<dbReference type="AlphaFoldDB" id="A0A8T4KWQ8"/>
<comment type="caution">
    <text evidence="10">The sequence shown here is derived from an EMBL/GenBank/DDBJ whole genome shotgun (WGS) entry which is preliminary data.</text>
</comment>
<dbReference type="Pfam" id="PF00122">
    <property type="entry name" value="E1-E2_ATPase"/>
    <property type="match status" value="1"/>
</dbReference>
<evidence type="ECO:0000256" key="1">
    <source>
        <dbReference type="ARBA" id="ARBA00004141"/>
    </source>
</evidence>
<evidence type="ECO:0000256" key="7">
    <source>
        <dbReference type="ARBA" id="ARBA00023136"/>
    </source>
</evidence>
<dbReference type="PRINTS" id="PR00119">
    <property type="entry name" value="CATATPASE"/>
</dbReference>
<feature type="transmembrane region" description="Helical" evidence="8">
    <location>
        <begin position="776"/>
        <end position="793"/>
    </location>
</feature>
<evidence type="ECO:0000256" key="5">
    <source>
        <dbReference type="ARBA" id="ARBA00022967"/>
    </source>
</evidence>
<dbReference type="InterPro" id="IPR023214">
    <property type="entry name" value="HAD_sf"/>
</dbReference>
<dbReference type="SUPFAM" id="SSF81660">
    <property type="entry name" value="Metal cation-transporting ATPase, ATP-binding domain N"/>
    <property type="match status" value="1"/>
</dbReference>
<feature type="transmembrane region" description="Helical" evidence="8">
    <location>
        <begin position="843"/>
        <end position="863"/>
    </location>
</feature>
<sequence length="878" mass="96308">MPQNTKEIQGLTSKKAKELLKTFGSNEIQEVSKTSILTMLAGQIKSNAIIYLLAIAVIISALIGETITSIVVLAVIAVVVATGFVQEFKAENAVRALRKMMISRSLALRDGKIVEVQSSEIVPGDVLFLRSGEKVPADCIVLEEKELKVSEAILTGESKDVRKKGFGKKQSEENTVFAGSLITNGKCSAKVIHTGMNTRFGKIAKLISTAEKQHPLHDKINQIAKQMAIIAVIMAFLTLLLLIFQNYGKEYSTKFFIDTLIVAIALAVAAFPEGMPLVLTTTLSLGAFRMAKNNAIVNRLSIIETLGETTIICSDKTGTITTGEMTIKEVFVDEKTLQVSGAGFKAEGSFSENGKKIEAESNAFKAFIKTAVLCNDAIIEREGTDAGYKIIGSPTEGALLIAAAKLQKFKEDFNAERVEELPFNSERKIMSVLCIENNEKTLFCKGAPEIVLQKCDYFISENRIQELHPEERKQIENTLKDFYAKKYRVLALAFKSQKTSEKIIEKELVFAGLAAMEDPPREEVKKALEACKTAGIKVKMITGDNKDTALEIGKEIGLRGDSLTGEEMDALSDEELAKIVSKISFFVRVRPDHKIRIIKALKANGEIVAMTGDGVNDAPALKEAHVGIAMGKNGTDVSREASDLILKDDNFATIIKAVSEGRTIFANIKKFVAYQLSCNIAELLIIFIGIALGLPLPLLALQILFMNLVTDDLPAITLGFNPATKDTMKTPPRRKSAILIRQTTAFFALTSFLMLAGTLGIFYYALNFLKLDVETARTMALAALILLEIANAFNFRSFKKPFAKTSILLNKKLVYASIISIIATLAIFYTPLNIAFETRPLSITQWIFPVVSAIAIIIAVDFFKILNARKRILPELLE</sequence>
<keyword evidence="7 8" id="KW-0472">Membrane</keyword>
<dbReference type="GO" id="GO:0005524">
    <property type="term" value="F:ATP binding"/>
    <property type="evidence" value="ECO:0007669"/>
    <property type="project" value="UniProtKB-KW"/>
</dbReference>
<protein>
    <submittedName>
        <fullName evidence="10">Cation-transporting P-type ATPase</fullName>
    </submittedName>
</protein>
<evidence type="ECO:0000313" key="11">
    <source>
        <dbReference type="Proteomes" id="UP000680185"/>
    </source>
</evidence>
<proteinExistence type="predicted"/>
<keyword evidence="3" id="KW-0547">Nucleotide-binding</keyword>
<reference evidence="10" key="2">
    <citation type="submission" date="2021-05" db="EMBL/GenBank/DDBJ databases">
        <title>Protein family content uncovers lineage relationships and bacterial pathway maintenance mechanisms in DPANN archaea.</title>
        <authorList>
            <person name="Castelle C.J."/>
            <person name="Meheust R."/>
            <person name="Jaffe A.L."/>
            <person name="Seitz K."/>
            <person name="Gong X."/>
            <person name="Baker B.J."/>
            <person name="Banfield J.F."/>
        </authorList>
    </citation>
    <scope>NUCLEOTIDE SEQUENCE</scope>
    <source>
        <strain evidence="10">RIFCSPLOWO2_01_FULL_43_13</strain>
    </source>
</reference>
<evidence type="ECO:0000256" key="3">
    <source>
        <dbReference type="ARBA" id="ARBA00022741"/>
    </source>
</evidence>
<dbReference type="EMBL" id="JAGVWB010000023">
    <property type="protein sequence ID" value="MBS3058444.1"/>
    <property type="molecule type" value="Genomic_DNA"/>
</dbReference>
<dbReference type="SFLD" id="SFLDS00003">
    <property type="entry name" value="Haloacid_Dehalogenase"/>
    <property type="match status" value="1"/>
</dbReference>
<feature type="transmembrane region" description="Helical" evidence="8">
    <location>
        <begin position="227"/>
        <end position="248"/>
    </location>
</feature>
<feature type="transmembrane region" description="Helical" evidence="8">
    <location>
        <begin position="48"/>
        <end position="64"/>
    </location>
</feature>
<comment type="subcellular location">
    <subcellularLocation>
        <location evidence="1">Membrane</location>
        <topology evidence="1">Multi-pass membrane protein</topology>
    </subcellularLocation>
</comment>
<dbReference type="InterPro" id="IPR059000">
    <property type="entry name" value="ATPase_P-type_domA"/>
</dbReference>
<accession>A0A8T4KWQ8</accession>
<dbReference type="Pfam" id="PF13246">
    <property type="entry name" value="Cation_ATPase"/>
    <property type="match status" value="1"/>
</dbReference>
<dbReference type="PROSITE" id="PS00154">
    <property type="entry name" value="ATPASE_E1_E2"/>
    <property type="match status" value="1"/>
</dbReference>
<dbReference type="Gene3D" id="2.70.150.10">
    <property type="entry name" value="Calcium-transporting ATPase, cytoplasmic transduction domain A"/>
    <property type="match status" value="1"/>
</dbReference>
<dbReference type="InterPro" id="IPR006068">
    <property type="entry name" value="ATPase_P-typ_cation-transptr_C"/>
</dbReference>
<feature type="transmembrane region" description="Helical" evidence="8">
    <location>
        <begin position="671"/>
        <end position="694"/>
    </location>
</feature>
<keyword evidence="4" id="KW-0067">ATP-binding</keyword>
<dbReference type="InterPro" id="IPR008250">
    <property type="entry name" value="ATPase_P-typ_transduc_dom_A_sf"/>
</dbReference>
<dbReference type="Gene3D" id="3.40.1110.10">
    <property type="entry name" value="Calcium-transporting ATPase, cytoplasmic domain N"/>
    <property type="match status" value="1"/>
</dbReference>
<dbReference type="InterPro" id="IPR018303">
    <property type="entry name" value="ATPase_P-typ_P_site"/>
</dbReference>
<dbReference type="InterPro" id="IPR023298">
    <property type="entry name" value="ATPase_P-typ_TM_dom_sf"/>
</dbReference>
<dbReference type="SMART" id="SM00831">
    <property type="entry name" value="Cation_ATPase_N"/>
    <property type="match status" value="1"/>
</dbReference>
<evidence type="ECO:0000256" key="4">
    <source>
        <dbReference type="ARBA" id="ARBA00022840"/>
    </source>
</evidence>
<dbReference type="SUPFAM" id="SSF56784">
    <property type="entry name" value="HAD-like"/>
    <property type="match status" value="1"/>
</dbReference>
<evidence type="ECO:0000256" key="6">
    <source>
        <dbReference type="ARBA" id="ARBA00022989"/>
    </source>
</evidence>
<dbReference type="Gene3D" id="1.20.1110.10">
    <property type="entry name" value="Calcium-transporting ATPase, transmembrane domain"/>
    <property type="match status" value="1"/>
</dbReference>
<dbReference type="InterPro" id="IPR004014">
    <property type="entry name" value="ATPase_P-typ_cation-transptr_N"/>
</dbReference>
<dbReference type="SUPFAM" id="SSF81665">
    <property type="entry name" value="Calcium ATPase, transmembrane domain M"/>
    <property type="match status" value="1"/>
</dbReference>
<evidence type="ECO:0000313" key="10">
    <source>
        <dbReference type="EMBL" id="MBS3058444.1"/>
    </source>
</evidence>
<dbReference type="SFLD" id="SFLDG00002">
    <property type="entry name" value="C1.7:_P-type_atpase_like"/>
    <property type="match status" value="1"/>
</dbReference>
<dbReference type="GO" id="GO:0016020">
    <property type="term" value="C:membrane"/>
    <property type="evidence" value="ECO:0007669"/>
    <property type="project" value="UniProtKB-SubCell"/>
</dbReference>
<feature type="transmembrane region" description="Helical" evidence="8">
    <location>
        <begin position="813"/>
        <end position="831"/>
    </location>
</feature>
<dbReference type="NCBIfam" id="TIGR01494">
    <property type="entry name" value="ATPase_P-type"/>
    <property type="match status" value="3"/>
</dbReference>
<dbReference type="InterPro" id="IPR036412">
    <property type="entry name" value="HAD-like_sf"/>
</dbReference>
<dbReference type="Pfam" id="PF00690">
    <property type="entry name" value="Cation_ATPase_N"/>
    <property type="match status" value="1"/>
</dbReference>
<dbReference type="InterPro" id="IPR044492">
    <property type="entry name" value="P_typ_ATPase_HD_dom"/>
</dbReference>
<dbReference type="InterPro" id="IPR001757">
    <property type="entry name" value="P_typ_ATPase"/>
</dbReference>